<name>A0AA40F821_9PEZI</name>
<evidence type="ECO:0008006" key="3">
    <source>
        <dbReference type="Google" id="ProtNLM"/>
    </source>
</evidence>
<sequence>MSADLSSPQEFLEPCPTFRILVLGNPESTKQELFSKIFGVDLEKKLVADAFQDSHDIHQELDLQGQNQRLAVYTSPNFRSDDEAVYSRVCDFVRERTAPSLSMGEHIHCIWYCVATEAARPVSEVEKRFFGGDLASVAPHVPVLLVFTKYDEFVSHVQLTWSRDAEERGLSKVAVSHILKDLTSKKFEEAIGRRWDDVLLDSKGRSRVQRIARVCVAGCATVEDDDSSFGELAVATLKSLGEWKEWHVKLAFAAAQRNSAAMSTRYAADAAAEYFSVDTGHARKISGVEMRDIMPNLFTKAVQIFNMRDRAKVLERPELLEMVLVTTFGADQRPLLQESLHKSSTEPGILLSLSPHERAVLLVQALAAVVLFLDKLADTQWPHRNHDAFPGVLTWHTVEHEIRDIGSGRARRPLLGTIEHSPIFTSCALTGAISDLIVEAVETADKAAEPHGRRASKDILIVDDAELEEMSLSFVNDKHPGGMVLPCGLTILPLN</sequence>
<reference evidence="1" key="1">
    <citation type="submission" date="2023-06" db="EMBL/GenBank/DDBJ databases">
        <title>Genome-scale phylogeny and comparative genomics of the fungal order Sordariales.</title>
        <authorList>
            <consortium name="Lawrence Berkeley National Laboratory"/>
            <person name="Hensen N."/>
            <person name="Bonometti L."/>
            <person name="Westerberg I."/>
            <person name="Brannstrom I.O."/>
            <person name="Guillou S."/>
            <person name="Cros-Aarteil S."/>
            <person name="Calhoun S."/>
            <person name="Haridas S."/>
            <person name="Kuo A."/>
            <person name="Mondo S."/>
            <person name="Pangilinan J."/>
            <person name="Riley R."/>
            <person name="LaButti K."/>
            <person name="Andreopoulos B."/>
            <person name="Lipzen A."/>
            <person name="Chen C."/>
            <person name="Yanf M."/>
            <person name="Daum C."/>
            <person name="Ng V."/>
            <person name="Clum A."/>
            <person name="Steindorff A."/>
            <person name="Ohm R."/>
            <person name="Martin F."/>
            <person name="Silar P."/>
            <person name="Natvig D."/>
            <person name="Lalanne C."/>
            <person name="Gautier V."/>
            <person name="Ament-velasquez S.L."/>
            <person name="Kruys A."/>
            <person name="Hutchinson M.I."/>
            <person name="Powell A.J."/>
            <person name="Barry K."/>
            <person name="Miller A.N."/>
            <person name="Grigoriev I.V."/>
            <person name="Debuchy R."/>
            <person name="Gladieux P."/>
            <person name="Thoren M.H."/>
            <person name="Johannesson H."/>
        </authorList>
    </citation>
    <scope>NUCLEOTIDE SEQUENCE</scope>
    <source>
        <strain evidence="1">SMH3187-1</strain>
    </source>
</reference>
<evidence type="ECO:0000313" key="2">
    <source>
        <dbReference type="Proteomes" id="UP001172155"/>
    </source>
</evidence>
<dbReference type="Proteomes" id="UP001172155">
    <property type="component" value="Unassembled WGS sequence"/>
</dbReference>
<proteinExistence type="predicted"/>
<organism evidence="1 2">
    <name type="scientific">Schizothecium vesticola</name>
    <dbReference type="NCBI Taxonomy" id="314040"/>
    <lineage>
        <taxon>Eukaryota</taxon>
        <taxon>Fungi</taxon>
        <taxon>Dikarya</taxon>
        <taxon>Ascomycota</taxon>
        <taxon>Pezizomycotina</taxon>
        <taxon>Sordariomycetes</taxon>
        <taxon>Sordariomycetidae</taxon>
        <taxon>Sordariales</taxon>
        <taxon>Schizotheciaceae</taxon>
        <taxon>Schizothecium</taxon>
    </lineage>
</organism>
<protein>
    <recommendedName>
        <fullName evidence="3">G domain-containing protein</fullName>
    </recommendedName>
</protein>
<gene>
    <name evidence="1" type="ORF">B0T18DRAFT_4290</name>
</gene>
<dbReference type="Gene3D" id="3.40.50.300">
    <property type="entry name" value="P-loop containing nucleotide triphosphate hydrolases"/>
    <property type="match status" value="1"/>
</dbReference>
<keyword evidence="2" id="KW-1185">Reference proteome</keyword>
<dbReference type="AlphaFoldDB" id="A0AA40F821"/>
<accession>A0AA40F821</accession>
<dbReference type="InterPro" id="IPR027417">
    <property type="entry name" value="P-loop_NTPase"/>
</dbReference>
<dbReference type="EMBL" id="JAUKUD010000001">
    <property type="protein sequence ID" value="KAK0752943.1"/>
    <property type="molecule type" value="Genomic_DNA"/>
</dbReference>
<evidence type="ECO:0000313" key="1">
    <source>
        <dbReference type="EMBL" id="KAK0752943.1"/>
    </source>
</evidence>
<comment type="caution">
    <text evidence="1">The sequence shown here is derived from an EMBL/GenBank/DDBJ whole genome shotgun (WGS) entry which is preliminary data.</text>
</comment>